<dbReference type="GO" id="GO:0005886">
    <property type="term" value="C:plasma membrane"/>
    <property type="evidence" value="ECO:0007669"/>
    <property type="project" value="UniProtKB-SubCell"/>
</dbReference>
<dbReference type="EMBL" id="CP004394">
    <property type="protein sequence ID" value="AJE49148.1"/>
    <property type="molecule type" value="Genomic_DNA"/>
</dbReference>
<sequence length="255" mass="27385">MKLILIRLVILVAVILAWEFASGALIAEFFISKPSKVADVLGRWISNGDLFYHAAITAFEAFLGFLLGAAVGIAVGLLLGRAKRLAEVLDPFIMAFYSLPKLALAPLFILWFGIGLEMKIVLTATICFFLVFLNTYTGVRSVSREMIAILKLMGAKEGHVVTKVVIPSAITWVFAGLRISVPYALIGAVVGELMASNRGLGFLLSSAAGDFNTAGVFAALVAIVALAALLNYGVSVAARIAMPWERTTEKREFSI</sequence>
<dbReference type="KEGG" id="cid:P73_4433"/>
<gene>
    <name evidence="9" type="ORF">P73_4433</name>
</gene>
<dbReference type="Pfam" id="PF00528">
    <property type="entry name" value="BPD_transp_1"/>
    <property type="match status" value="1"/>
</dbReference>
<dbReference type="InterPro" id="IPR035906">
    <property type="entry name" value="MetI-like_sf"/>
</dbReference>
<dbReference type="PANTHER" id="PTHR30151:SF20">
    <property type="entry name" value="ABC TRANSPORTER PERMEASE PROTEIN HI_0355-RELATED"/>
    <property type="match status" value="1"/>
</dbReference>
<dbReference type="InterPro" id="IPR000515">
    <property type="entry name" value="MetI-like"/>
</dbReference>
<evidence type="ECO:0000259" key="8">
    <source>
        <dbReference type="PROSITE" id="PS50928"/>
    </source>
</evidence>
<feature type="transmembrane region" description="Helical" evidence="7">
    <location>
        <begin position="211"/>
        <end position="232"/>
    </location>
</feature>
<dbReference type="SUPFAM" id="SSF161098">
    <property type="entry name" value="MetI-like"/>
    <property type="match status" value="1"/>
</dbReference>
<geneLocation type="plasmid" evidence="9 10">
    <name>pP73A</name>
</geneLocation>
<keyword evidence="9" id="KW-0614">Plasmid</keyword>
<feature type="domain" description="ABC transmembrane type-1" evidence="8">
    <location>
        <begin position="54"/>
        <end position="238"/>
    </location>
</feature>
<keyword evidence="5 7" id="KW-1133">Transmembrane helix</keyword>
<dbReference type="Gene3D" id="1.10.3720.10">
    <property type="entry name" value="MetI-like"/>
    <property type="match status" value="1"/>
</dbReference>
<evidence type="ECO:0000313" key="9">
    <source>
        <dbReference type="EMBL" id="AJE49148.1"/>
    </source>
</evidence>
<dbReference type="PANTHER" id="PTHR30151">
    <property type="entry name" value="ALKANE SULFONATE ABC TRANSPORTER-RELATED, MEMBRANE SUBUNIT"/>
    <property type="match status" value="1"/>
</dbReference>
<evidence type="ECO:0000256" key="6">
    <source>
        <dbReference type="ARBA" id="ARBA00023136"/>
    </source>
</evidence>
<reference evidence="9 10" key="1">
    <citation type="journal article" date="2014" name="Int. J. Syst. Evol. Microbiol.">
        <title>Celeribacter indicus sp. nov., a polycyclic aromatic hydrocarbon-degrading bacterium from deep-sea sediment and reclassification of Huaishuia halophila as Celeribacter halophilus comb. nov.</title>
        <authorList>
            <person name="Lai Q."/>
            <person name="Cao J."/>
            <person name="Yuan J."/>
            <person name="Li F."/>
            <person name="Shao Z."/>
        </authorList>
    </citation>
    <scope>NUCLEOTIDE SEQUENCE [LARGE SCALE GENOMIC DNA]</scope>
    <source>
        <strain evidence="9">P73</strain>
        <plasmid evidence="10">Plasmid pP73A</plasmid>
    </source>
</reference>
<evidence type="ECO:0000256" key="1">
    <source>
        <dbReference type="ARBA" id="ARBA00004651"/>
    </source>
</evidence>
<feature type="transmembrane region" description="Helical" evidence="7">
    <location>
        <begin position="120"/>
        <end position="139"/>
    </location>
</feature>
<dbReference type="PROSITE" id="PS50928">
    <property type="entry name" value="ABC_TM1"/>
    <property type="match status" value="1"/>
</dbReference>
<protein>
    <submittedName>
        <fullName evidence="9">Binding-protein-dependent transport system inner membrane protein</fullName>
    </submittedName>
</protein>
<keyword evidence="4 7" id="KW-0812">Transmembrane</keyword>
<comment type="subcellular location">
    <subcellularLocation>
        <location evidence="1 7">Cell membrane</location>
        <topology evidence="1 7">Multi-pass membrane protein</topology>
    </subcellularLocation>
</comment>
<accession>A0A0B5E0H1</accession>
<evidence type="ECO:0000256" key="2">
    <source>
        <dbReference type="ARBA" id="ARBA00022448"/>
    </source>
</evidence>
<dbReference type="Proteomes" id="UP000031521">
    <property type="component" value="Plasmid pP73A"/>
</dbReference>
<dbReference type="HOGENOM" id="CLU_046113_2_2_5"/>
<feature type="transmembrane region" description="Helical" evidence="7">
    <location>
        <begin position="50"/>
        <end position="80"/>
    </location>
</feature>
<dbReference type="RefSeq" id="WP_043872137.1">
    <property type="nucleotide sequence ID" value="NZ_CP004394.1"/>
</dbReference>
<dbReference type="OrthoDB" id="9799271at2"/>
<evidence type="ECO:0000256" key="7">
    <source>
        <dbReference type="RuleBase" id="RU363032"/>
    </source>
</evidence>
<keyword evidence="6 7" id="KW-0472">Membrane</keyword>
<feature type="transmembrane region" description="Helical" evidence="7">
    <location>
        <begin position="160"/>
        <end position="191"/>
    </location>
</feature>
<dbReference type="CDD" id="cd06261">
    <property type="entry name" value="TM_PBP2"/>
    <property type="match status" value="1"/>
</dbReference>
<evidence type="ECO:0000256" key="4">
    <source>
        <dbReference type="ARBA" id="ARBA00022692"/>
    </source>
</evidence>
<evidence type="ECO:0000256" key="5">
    <source>
        <dbReference type="ARBA" id="ARBA00022989"/>
    </source>
</evidence>
<dbReference type="GO" id="GO:0055085">
    <property type="term" value="P:transmembrane transport"/>
    <property type="evidence" value="ECO:0007669"/>
    <property type="project" value="InterPro"/>
</dbReference>
<dbReference type="AlphaFoldDB" id="A0A0B5E0H1"/>
<evidence type="ECO:0000256" key="3">
    <source>
        <dbReference type="ARBA" id="ARBA00022475"/>
    </source>
</evidence>
<keyword evidence="3" id="KW-1003">Cell membrane</keyword>
<keyword evidence="2 7" id="KW-0813">Transport</keyword>
<proteinExistence type="inferred from homology"/>
<feature type="transmembrane region" description="Helical" evidence="7">
    <location>
        <begin position="92"/>
        <end position="114"/>
    </location>
</feature>
<organism evidence="9 10">
    <name type="scientific">Celeribacter indicus</name>
    <dbReference type="NCBI Taxonomy" id="1208324"/>
    <lineage>
        <taxon>Bacteria</taxon>
        <taxon>Pseudomonadati</taxon>
        <taxon>Pseudomonadota</taxon>
        <taxon>Alphaproteobacteria</taxon>
        <taxon>Rhodobacterales</taxon>
        <taxon>Roseobacteraceae</taxon>
        <taxon>Celeribacter</taxon>
    </lineage>
</organism>
<keyword evidence="10" id="KW-1185">Reference proteome</keyword>
<comment type="similarity">
    <text evidence="7">Belongs to the binding-protein-dependent transport system permease family.</text>
</comment>
<name>A0A0B5E0H1_9RHOB</name>
<evidence type="ECO:0000313" key="10">
    <source>
        <dbReference type="Proteomes" id="UP000031521"/>
    </source>
</evidence>